<name>A0AAW6LU89_9BACE</name>
<protein>
    <submittedName>
        <fullName evidence="1">Uncharacterized protein</fullName>
    </submittedName>
</protein>
<dbReference type="AlphaFoldDB" id="A0AAW6LU89"/>
<evidence type="ECO:0000313" key="2">
    <source>
        <dbReference type="Proteomes" id="UP001221924"/>
    </source>
</evidence>
<evidence type="ECO:0000313" key="1">
    <source>
        <dbReference type="EMBL" id="MDE8693195.1"/>
    </source>
</evidence>
<dbReference type="RefSeq" id="WP_149925948.1">
    <property type="nucleotide sequence ID" value="NZ_CAXKYC010000003.1"/>
</dbReference>
<reference evidence="1" key="1">
    <citation type="submission" date="2023-03" db="EMBL/GenBank/DDBJ databases">
        <title>DFI Biobank Strains.</title>
        <authorList>
            <person name="Mostad J."/>
            <person name="Paddock L."/>
            <person name="Medina S."/>
            <person name="Waligurski E."/>
            <person name="Barat B."/>
            <person name="Smith R."/>
            <person name="Burgo V."/>
            <person name="Metcalfe C."/>
            <person name="Woodson C."/>
            <person name="Sundararajan A."/>
            <person name="Ramaswamy R."/>
            <person name="Lin H."/>
            <person name="Pamer E.G."/>
        </authorList>
    </citation>
    <scope>NUCLEOTIDE SEQUENCE</scope>
    <source>
        <strain evidence="1">DFI.9.5</strain>
    </source>
</reference>
<accession>A0AAW6LU89</accession>
<sequence length="133" mass="15935">MESNQLFHEMMHAYRAYQETTASYKESTLNGEIEAWYAQYLYTSNLPEYKDSKWEDRDNTDPRRRRIKSLTNYIDNKGNLLPGVNRTDLESKIKDDIVPTFHKYHYTADKYPFEYNRPGLENFKCINKLTINC</sequence>
<comment type="caution">
    <text evidence="1">The sequence shown here is derived from an EMBL/GenBank/DDBJ whole genome shotgun (WGS) entry which is preliminary data.</text>
</comment>
<organism evidence="1 2">
    <name type="scientific">Bacteroides cellulosilyticus</name>
    <dbReference type="NCBI Taxonomy" id="246787"/>
    <lineage>
        <taxon>Bacteria</taxon>
        <taxon>Pseudomonadati</taxon>
        <taxon>Bacteroidota</taxon>
        <taxon>Bacteroidia</taxon>
        <taxon>Bacteroidales</taxon>
        <taxon>Bacteroidaceae</taxon>
        <taxon>Bacteroides</taxon>
    </lineage>
</organism>
<gene>
    <name evidence="1" type="ORF">PZH42_03685</name>
</gene>
<dbReference type="EMBL" id="JARFID010000002">
    <property type="protein sequence ID" value="MDE8693195.1"/>
    <property type="molecule type" value="Genomic_DNA"/>
</dbReference>
<dbReference type="Proteomes" id="UP001221924">
    <property type="component" value="Unassembled WGS sequence"/>
</dbReference>
<proteinExistence type="predicted"/>